<comment type="caution">
    <text evidence="1">The sequence shown here is derived from an EMBL/GenBank/DDBJ whole genome shotgun (WGS) entry which is preliminary data.</text>
</comment>
<evidence type="ECO:0000313" key="1">
    <source>
        <dbReference type="EMBL" id="KAJ0104700.1"/>
    </source>
</evidence>
<reference evidence="2" key="1">
    <citation type="journal article" date="2023" name="G3 (Bethesda)">
        <title>Genome assembly and association tests identify interacting loci associated with vigor, precocity, and sex in interspecific pistachio rootstocks.</title>
        <authorList>
            <person name="Palmer W."/>
            <person name="Jacygrad E."/>
            <person name="Sagayaradj S."/>
            <person name="Cavanaugh K."/>
            <person name="Han R."/>
            <person name="Bertier L."/>
            <person name="Beede B."/>
            <person name="Kafkas S."/>
            <person name="Golino D."/>
            <person name="Preece J."/>
            <person name="Michelmore R."/>
        </authorList>
    </citation>
    <scope>NUCLEOTIDE SEQUENCE [LARGE SCALE GENOMIC DNA]</scope>
</reference>
<dbReference type="Proteomes" id="UP001164250">
    <property type="component" value="Chromosome 2"/>
</dbReference>
<dbReference type="EMBL" id="CM047898">
    <property type="protein sequence ID" value="KAJ0104700.1"/>
    <property type="molecule type" value="Genomic_DNA"/>
</dbReference>
<gene>
    <name evidence="1" type="ORF">Patl1_17383</name>
</gene>
<name>A0ACC1BYC9_9ROSI</name>
<evidence type="ECO:0000313" key="2">
    <source>
        <dbReference type="Proteomes" id="UP001164250"/>
    </source>
</evidence>
<organism evidence="1 2">
    <name type="scientific">Pistacia atlantica</name>
    <dbReference type="NCBI Taxonomy" id="434234"/>
    <lineage>
        <taxon>Eukaryota</taxon>
        <taxon>Viridiplantae</taxon>
        <taxon>Streptophyta</taxon>
        <taxon>Embryophyta</taxon>
        <taxon>Tracheophyta</taxon>
        <taxon>Spermatophyta</taxon>
        <taxon>Magnoliopsida</taxon>
        <taxon>eudicotyledons</taxon>
        <taxon>Gunneridae</taxon>
        <taxon>Pentapetalae</taxon>
        <taxon>rosids</taxon>
        <taxon>malvids</taxon>
        <taxon>Sapindales</taxon>
        <taxon>Anacardiaceae</taxon>
        <taxon>Pistacia</taxon>
    </lineage>
</organism>
<sequence>MSKSKVSSTPVLVMLYLVFVLNGLILVTAKVDDKSNVHIVYLGERQHDDPKLITDAHHDMLATVVGSKEVASELMVYSYKHGFSGFAAKLTEAQARQLAELPGVIRVVPNSLHRLQTTRSWDYLGLSSHSPSNVLHNSNMGNGVIIGVLDTGIWPESKAFSDEGLEPIPSRWKGLCQSGDQFNASTHCNRKIIGARWFVNGFLAEYGKPLNTSGDQEFFSPRDANGHGTHTSSTAAGSFVHNVSYKGLGFGNVRGGAPRARLAIYKVCWNVLGGQCASADILKAFDEAIHDRVDVLSLSIGSAIPLFSDVDERDGIATGSFHAVARGITVVCGAANEGPSAQTVQNTAPWILTVAASTMDRAFPSTITLGNNRTLVGQAVFTGKESGFTGLVYPEAAGLDPNSAGVCQDLSLNATKVAGKVVICFASGKPLLAKVAFFSSRGPNSIAPAILKPDITAPGVNILAATSPLHRLADNGYVLFSGTSMATPHVSGIVALVKALHPDWSPAAIKSALITTARRNGPSGFPIFAEGSPQKLANPFDFGGGIVNPNEAADPGLIYDMNTADYIHYLCAMEYNNTDISRLTGQPTMCPDPKPSMLDINLPSITIPSLRNSVTITRTVTNVGNSKSVYRAAIEHLFGTMISVQPNVLVFNATNQKISFRVTISTTHELIAVNLFLILNVHNSLIAPVSATSKVHIVYLGEKQHDDPELITKSHHEMLESIVGSKEAAADLMVYSYKHGFSGFAAKLTESQAQKLAELHGVVRITPNQFHSLQTTRSWDYLDLSSYSPNNLLHDTNMGDGIIIGLLDTGVWPESEIFNDEGLGPIPTRWKGHCQSGQLFNGTTDFRIICPLEMLLDMALTHQLLLPGSFVANTSYKGIALGTVRGGAPRARIAMYKVCWNVPAGQCSSADILKAFDEAIHDGVDLFSLSLGTQIPLFPEVDERDGISVGSFHAVARGIPVICAAANDGPAAQTVHNTAPWILTIAATTIDRSFPTPITLGNNITVLGQALFAGREIDFTGLVYPEVPGLRPTVPGVCESLSLNNTSVVGKVVLCFTTVARRSAMTNAVTAVRAAGGVGVIIARNPSHLFGPCSDDFPCIVVDYELGTQILFYIRSTSSPTVKLSTSRTLVGKPVATKVAYFSSRGPSSISPAILKPDIAAPGVSILAASAPLDPFMDAGFAVHSGTSIAAPIVSGIVALLKAENPDWSPAAIRSAIVTTAWKTDPFGEPIFTEGSPRKLADPFDYGGGLVNPSKASEPGLIYDMGTADYIHYLCAVGYNESSISQLVGQATMCPSTKPSILDVNLPSITIPNVKESVTLIRSVTNVGPSHSIYKSLIEHPFGIAVAVKPDILVFNSSTKMNSFKVTVSTTHKVNTGYYFGSLTWTDGVHNVTIPISVRTQIIEFYTDDN</sequence>
<protein>
    <submittedName>
        <fullName evidence="1">Uncharacterized protein</fullName>
    </submittedName>
</protein>
<keyword evidence="2" id="KW-1185">Reference proteome</keyword>
<proteinExistence type="predicted"/>
<accession>A0ACC1BYC9</accession>